<dbReference type="SUPFAM" id="SSF56322">
    <property type="entry name" value="ADC synthase"/>
    <property type="match status" value="1"/>
</dbReference>
<dbReference type="GO" id="GO:0046872">
    <property type="term" value="F:metal ion binding"/>
    <property type="evidence" value="ECO:0007669"/>
    <property type="project" value="UniProtKB-KW"/>
</dbReference>
<dbReference type="Pfam" id="PF00425">
    <property type="entry name" value="Chorismate_bind"/>
    <property type="match status" value="1"/>
</dbReference>
<dbReference type="InterPro" id="IPR015890">
    <property type="entry name" value="Chorismate_C"/>
</dbReference>
<evidence type="ECO:0000256" key="5">
    <source>
        <dbReference type="ARBA" id="ARBA00022842"/>
    </source>
</evidence>
<evidence type="ECO:0000259" key="10">
    <source>
        <dbReference type="Pfam" id="PF04715"/>
    </source>
</evidence>
<comment type="cofactor">
    <cofactor evidence="1">
        <name>Mg(2+)</name>
        <dbReference type="ChEBI" id="CHEBI:18420"/>
    </cofactor>
</comment>
<dbReference type="STRING" id="151894.SAMN04488524_1983"/>
<evidence type="ECO:0000256" key="4">
    <source>
        <dbReference type="ARBA" id="ARBA00022723"/>
    </source>
</evidence>
<proteinExistence type="predicted"/>
<protein>
    <recommendedName>
        <fullName evidence="3">Anthranilate synthase component 1</fullName>
    </recommendedName>
</protein>
<dbReference type="EMBL" id="FWXT01000001">
    <property type="protein sequence ID" value="SMC68628.1"/>
    <property type="molecule type" value="Genomic_DNA"/>
</dbReference>
<evidence type="ECO:0000256" key="2">
    <source>
        <dbReference type="ARBA" id="ARBA00011575"/>
    </source>
</evidence>
<evidence type="ECO:0000256" key="7">
    <source>
        <dbReference type="ARBA" id="ARBA00025634"/>
    </source>
</evidence>
<dbReference type="Proteomes" id="UP000192756">
    <property type="component" value="Unassembled WGS sequence"/>
</dbReference>
<dbReference type="AlphaFoldDB" id="A0A1W2B8C8"/>
<keyword evidence="5" id="KW-0460">Magnesium</keyword>
<keyword evidence="6" id="KW-0456">Lyase</keyword>
<name>A0A1W2B8C8_9SPHI</name>
<gene>
    <name evidence="11" type="ORF">SAMN04488524_1983</name>
</gene>
<dbReference type="PANTHER" id="PTHR11236:SF48">
    <property type="entry name" value="ISOCHORISMATE SYNTHASE MENF"/>
    <property type="match status" value="1"/>
</dbReference>
<feature type="domain" description="Anthranilate synthase component I N-terminal" evidence="10">
    <location>
        <begin position="19"/>
        <end position="163"/>
    </location>
</feature>
<comment type="catalytic activity">
    <reaction evidence="8">
        <text>chorismate + L-glutamine = anthranilate + pyruvate + L-glutamate + H(+)</text>
        <dbReference type="Rhea" id="RHEA:21732"/>
        <dbReference type="ChEBI" id="CHEBI:15361"/>
        <dbReference type="ChEBI" id="CHEBI:15378"/>
        <dbReference type="ChEBI" id="CHEBI:16567"/>
        <dbReference type="ChEBI" id="CHEBI:29748"/>
        <dbReference type="ChEBI" id="CHEBI:29985"/>
        <dbReference type="ChEBI" id="CHEBI:58359"/>
        <dbReference type="EC" id="4.1.3.27"/>
    </reaction>
</comment>
<dbReference type="PRINTS" id="PR00095">
    <property type="entry name" value="ANTSNTHASEI"/>
</dbReference>
<dbReference type="Gene3D" id="3.60.120.10">
    <property type="entry name" value="Anthranilate synthase"/>
    <property type="match status" value="1"/>
</dbReference>
<comment type="function">
    <text evidence="7">Part of a heterotetrameric complex that catalyzes the two-step biosynthesis of anthranilate, an intermediate in the biosynthesis of L-tryptophan. In the first step, the glutamine-binding beta subunit (TrpG) of anthranilate synthase (AS) provides the glutamine amidotransferase activity which generates ammonia as a substrate that, along with chorismate, is used in the second step, catalyzed by the large alpha subunit of AS (TrpE) to produce anthranilate. In the absence of TrpG, TrpE can synthesize anthranilate directly from chorismate and high concentrations of ammonia.</text>
</comment>
<evidence type="ECO:0000256" key="6">
    <source>
        <dbReference type="ARBA" id="ARBA00023239"/>
    </source>
</evidence>
<evidence type="ECO:0000313" key="11">
    <source>
        <dbReference type="EMBL" id="SMC68628.1"/>
    </source>
</evidence>
<reference evidence="12" key="1">
    <citation type="submission" date="2017-04" db="EMBL/GenBank/DDBJ databases">
        <authorList>
            <person name="Varghese N."/>
            <person name="Submissions S."/>
        </authorList>
    </citation>
    <scope>NUCLEOTIDE SEQUENCE [LARGE SCALE GENOMIC DNA]</scope>
    <source>
        <strain evidence="12">DSM 12126</strain>
    </source>
</reference>
<accession>A0A1W2B8C8</accession>
<keyword evidence="12" id="KW-1185">Reference proteome</keyword>
<evidence type="ECO:0000313" key="12">
    <source>
        <dbReference type="Proteomes" id="UP000192756"/>
    </source>
</evidence>
<evidence type="ECO:0000256" key="3">
    <source>
        <dbReference type="ARBA" id="ARBA00020653"/>
    </source>
</evidence>
<dbReference type="GO" id="GO:0004049">
    <property type="term" value="F:anthranilate synthase activity"/>
    <property type="evidence" value="ECO:0007669"/>
    <property type="project" value="UniProtKB-EC"/>
</dbReference>
<dbReference type="OrthoDB" id="9803598at2"/>
<evidence type="ECO:0000256" key="8">
    <source>
        <dbReference type="ARBA" id="ARBA00047683"/>
    </source>
</evidence>
<sequence length="470" mass="53641">MMHMNNYIINTTYKKRLADTTTPVSIYLRLRDVFPNTILLESSDYHSRSNSVSYVCAEPVAGITLKDGLLATYFPDGQKEEKRDFVLTDEIDAFKAKFNPPIVADTRYISSGLFGYFTWNAVQHFEDIKFSSVAPQDQQIPLMQYHIYRYIIAIDHFKNEITLFKNTFNGDDNEDLEKLEYIIQNKNFPEYDFKIDGEEQSNLSNEGFMEMVEQMKKHILRGDVFQIVPSRAYSQGFLGDEFNVYRCLRSINPSPYLFYFDYGSFKLFGSSPEAQITIKDNVANIFPIAGTFKRTGNDEEDAELARKLEQDPKESAEHVMLVDLARNDLSRHCSGVEVKSFKEVQYYSHLIHLVSKVSGHLQPNVSAFKVVADTYPAGTLSGAPKYRAMQLIDEYEGLGRNFYAGAIGYMGFDDQFNHAIMIRTFMSKNNQLHYRAGAGIVADSVAINELNEVNNKIAALRKAIQMATDI</sequence>
<comment type="subunit">
    <text evidence="2">Heterotetramer consisting of two non-identical subunits: a beta subunit (TrpG) and a large alpha subunit (TrpE).</text>
</comment>
<dbReference type="Pfam" id="PF04715">
    <property type="entry name" value="Anth_synt_I_N"/>
    <property type="match status" value="1"/>
</dbReference>
<keyword evidence="4" id="KW-0479">Metal-binding</keyword>
<dbReference type="GO" id="GO:0000162">
    <property type="term" value="P:L-tryptophan biosynthetic process"/>
    <property type="evidence" value="ECO:0007669"/>
    <property type="project" value="TreeGrafter"/>
</dbReference>
<feature type="domain" description="Chorismate-utilising enzyme C-terminal" evidence="9">
    <location>
        <begin position="205"/>
        <end position="456"/>
    </location>
</feature>
<evidence type="ECO:0000259" key="9">
    <source>
        <dbReference type="Pfam" id="PF00425"/>
    </source>
</evidence>
<dbReference type="InterPro" id="IPR006805">
    <property type="entry name" value="Anth_synth_I_N"/>
</dbReference>
<organism evidence="11 12">
    <name type="scientific">Pedobacter africanus</name>
    <dbReference type="NCBI Taxonomy" id="151894"/>
    <lineage>
        <taxon>Bacteria</taxon>
        <taxon>Pseudomonadati</taxon>
        <taxon>Bacteroidota</taxon>
        <taxon>Sphingobacteriia</taxon>
        <taxon>Sphingobacteriales</taxon>
        <taxon>Sphingobacteriaceae</taxon>
        <taxon>Pedobacter</taxon>
    </lineage>
</organism>
<dbReference type="PANTHER" id="PTHR11236">
    <property type="entry name" value="AMINOBENZOATE/ANTHRANILATE SYNTHASE"/>
    <property type="match status" value="1"/>
</dbReference>
<evidence type="ECO:0000256" key="1">
    <source>
        <dbReference type="ARBA" id="ARBA00001946"/>
    </source>
</evidence>
<dbReference type="InterPro" id="IPR005801">
    <property type="entry name" value="ADC_synthase"/>
</dbReference>
<dbReference type="InterPro" id="IPR019999">
    <property type="entry name" value="Anth_synth_I-like"/>
</dbReference>